<dbReference type="EMBL" id="JBCGBO010000007">
    <property type="protein sequence ID" value="KAK9186661.1"/>
    <property type="molecule type" value="Genomic_DNA"/>
</dbReference>
<dbReference type="GO" id="GO:0003677">
    <property type="term" value="F:DNA binding"/>
    <property type="evidence" value="ECO:0007669"/>
    <property type="project" value="InterPro"/>
</dbReference>
<dbReference type="Proteomes" id="UP001428341">
    <property type="component" value="Unassembled WGS sequence"/>
</dbReference>
<dbReference type="PROSITE" id="PS51294">
    <property type="entry name" value="HTH_MYB"/>
    <property type="match status" value="1"/>
</dbReference>
<evidence type="ECO:0000256" key="2">
    <source>
        <dbReference type="ARBA" id="ARBA00023015"/>
    </source>
</evidence>
<dbReference type="GO" id="GO:0003700">
    <property type="term" value="F:DNA-binding transcription factor activity"/>
    <property type="evidence" value="ECO:0007669"/>
    <property type="project" value="InterPro"/>
</dbReference>
<dbReference type="NCBIfam" id="TIGR01557">
    <property type="entry name" value="myb_SHAQKYF"/>
    <property type="match status" value="1"/>
</dbReference>
<dbReference type="InterPro" id="IPR017930">
    <property type="entry name" value="Myb_dom"/>
</dbReference>
<name>A0AAP0LTJ0_9ROSI</name>
<dbReference type="PANTHER" id="PTHR31314">
    <property type="entry name" value="MYB FAMILY TRANSCRIPTION FACTOR PHL7-LIKE"/>
    <property type="match status" value="1"/>
</dbReference>
<keyword evidence="4" id="KW-0539">Nucleus</keyword>
<feature type="region of interest" description="Disordered" evidence="5">
    <location>
        <begin position="337"/>
        <end position="364"/>
    </location>
</feature>
<feature type="region of interest" description="Disordered" evidence="5">
    <location>
        <begin position="1"/>
        <end position="69"/>
    </location>
</feature>
<feature type="compositionally biased region" description="Low complexity" evidence="5">
    <location>
        <begin position="32"/>
        <end position="46"/>
    </location>
</feature>
<dbReference type="GO" id="GO:0005634">
    <property type="term" value="C:nucleus"/>
    <property type="evidence" value="ECO:0007669"/>
    <property type="project" value="UniProtKB-SubCell"/>
</dbReference>
<dbReference type="Gene3D" id="1.10.10.60">
    <property type="entry name" value="Homeodomain-like"/>
    <property type="match status" value="1"/>
</dbReference>
<evidence type="ECO:0000256" key="1">
    <source>
        <dbReference type="ARBA" id="ARBA00004123"/>
    </source>
</evidence>
<organism evidence="7 8">
    <name type="scientific">Citrus x changshan-huyou</name>
    <dbReference type="NCBI Taxonomy" id="2935761"/>
    <lineage>
        <taxon>Eukaryota</taxon>
        <taxon>Viridiplantae</taxon>
        <taxon>Streptophyta</taxon>
        <taxon>Embryophyta</taxon>
        <taxon>Tracheophyta</taxon>
        <taxon>Spermatophyta</taxon>
        <taxon>Magnoliopsida</taxon>
        <taxon>eudicotyledons</taxon>
        <taxon>Gunneridae</taxon>
        <taxon>Pentapetalae</taxon>
        <taxon>rosids</taxon>
        <taxon>malvids</taxon>
        <taxon>Sapindales</taxon>
        <taxon>Rutaceae</taxon>
        <taxon>Aurantioideae</taxon>
        <taxon>Citrus</taxon>
    </lineage>
</organism>
<reference evidence="7 8" key="1">
    <citation type="submission" date="2024-05" db="EMBL/GenBank/DDBJ databases">
        <title>Haplotype-resolved chromosome-level genome assembly of Huyou (Citrus changshanensis).</title>
        <authorList>
            <person name="Miao C."/>
            <person name="Chen W."/>
            <person name="Wu Y."/>
            <person name="Wang L."/>
            <person name="Zhao S."/>
            <person name="Grierson D."/>
            <person name="Xu C."/>
            <person name="Chen K."/>
        </authorList>
    </citation>
    <scope>NUCLEOTIDE SEQUENCE [LARGE SCALE GENOMIC DNA]</scope>
    <source>
        <strain evidence="7">01-14</strain>
        <tissue evidence="7">Leaf</tissue>
    </source>
</reference>
<dbReference type="FunFam" id="1.10.10.60:FF:000002">
    <property type="entry name" value="Myb family transcription factor"/>
    <property type="match status" value="1"/>
</dbReference>
<protein>
    <recommendedName>
        <fullName evidence="6">HTH myb-type domain-containing protein</fullName>
    </recommendedName>
</protein>
<comment type="subcellular location">
    <subcellularLocation>
        <location evidence="1">Nucleus</location>
    </subcellularLocation>
</comment>
<feature type="compositionally biased region" description="Polar residues" evidence="5">
    <location>
        <begin position="16"/>
        <end position="27"/>
    </location>
</feature>
<feature type="compositionally biased region" description="Polar residues" evidence="5">
    <location>
        <begin position="49"/>
        <end position="66"/>
    </location>
</feature>
<keyword evidence="2" id="KW-0805">Transcription regulation</keyword>
<dbReference type="AlphaFoldDB" id="A0AAP0LTJ0"/>
<dbReference type="Pfam" id="PF00249">
    <property type="entry name" value="Myb_DNA-binding"/>
    <property type="match status" value="1"/>
</dbReference>
<feature type="domain" description="HTH myb-type" evidence="6">
    <location>
        <begin position="65"/>
        <end position="125"/>
    </location>
</feature>
<dbReference type="PANTHER" id="PTHR31314:SF152">
    <property type="entry name" value="HTH MYB-TYPE DOMAIN-CONTAINING PROTEIN"/>
    <property type="match status" value="1"/>
</dbReference>
<dbReference type="InterPro" id="IPR009057">
    <property type="entry name" value="Homeodomain-like_sf"/>
</dbReference>
<gene>
    <name evidence="7" type="ORF">WN944_018049</name>
</gene>
<evidence type="ECO:0000313" key="8">
    <source>
        <dbReference type="Proteomes" id="UP001428341"/>
    </source>
</evidence>
<dbReference type="InterPro" id="IPR001005">
    <property type="entry name" value="SANT/Myb"/>
</dbReference>
<dbReference type="SUPFAM" id="SSF46689">
    <property type="entry name" value="Homeodomain-like"/>
    <property type="match status" value="1"/>
</dbReference>
<feature type="compositionally biased region" description="Low complexity" evidence="5">
    <location>
        <begin position="355"/>
        <end position="364"/>
    </location>
</feature>
<evidence type="ECO:0000256" key="4">
    <source>
        <dbReference type="ARBA" id="ARBA00023242"/>
    </source>
</evidence>
<sequence length="364" mass="40673">MKGSTDHSTSDHSNKTNHSNQIGSSDPNIYCKSIKGESSSNSSIEETVNDQNKAASSGSTRQYNRSKTPRLRWTPELHLCFVQAVERLGGPDRATPKLVLQFMNIKGLSISHVKSHLQMYRNKKIDDPNQEPGLLLGGGGGGGGDHRICNFSQLPMIPHFNQRNFSTLRFDDKASWRGQRDRSYGLNTGENAMFDRAKHGLYAAVAKRLLSSQDKKSLKRDSIEQDTGKTYQTFEESEFFQRFKPSRPISSIEPNLKTHVQENAKDEKKPVNDGSSCGCNSWPLMDQKFGSNKLKRKKNWDSECDDLDLNLSLKIKPNKIDDDGRDEVDSSLCLSLSSSSPSKLSRLKKKDKKAASASTLDLTL</sequence>
<evidence type="ECO:0000313" key="7">
    <source>
        <dbReference type="EMBL" id="KAK9186661.1"/>
    </source>
</evidence>
<dbReference type="InterPro" id="IPR046955">
    <property type="entry name" value="PHR1-like"/>
</dbReference>
<evidence type="ECO:0000256" key="5">
    <source>
        <dbReference type="SAM" id="MobiDB-lite"/>
    </source>
</evidence>
<comment type="caution">
    <text evidence="7">The sequence shown here is derived from an EMBL/GenBank/DDBJ whole genome shotgun (WGS) entry which is preliminary data.</text>
</comment>
<evidence type="ECO:0000256" key="3">
    <source>
        <dbReference type="ARBA" id="ARBA00023163"/>
    </source>
</evidence>
<keyword evidence="8" id="KW-1185">Reference proteome</keyword>
<dbReference type="InterPro" id="IPR006447">
    <property type="entry name" value="Myb_dom_plants"/>
</dbReference>
<evidence type="ECO:0000259" key="6">
    <source>
        <dbReference type="PROSITE" id="PS51294"/>
    </source>
</evidence>
<accession>A0AAP0LTJ0</accession>
<proteinExistence type="predicted"/>
<feature type="compositionally biased region" description="Basic and acidic residues" evidence="5">
    <location>
        <begin position="1"/>
        <end position="14"/>
    </location>
</feature>
<keyword evidence="3" id="KW-0804">Transcription</keyword>